<evidence type="ECO:0000313" key="4">
    <source>
        <dbReference type="EMBL" id="MDN3618656.1"/>
    </source>
</evidence>
<dbReference type="Pfam" id="PF04397">
    <property type="entry name" value="LytTR"/>
    <property type="match status" value="1"/>
</dbReference>
<dbReference type="Proteomes" id="UP001228636">
    <property type="component" value="Unassembled WGS sequence"/>
</dbReference>
<keyword evidence="4" id="KW-0238">DNA-binding</keyword>
<comment type="caution">
    <text evidence="4">The sequence shown here is derived from an EMBL/GenBank/DDBJ whole genome shotgun (WGS) entry which is preliminary data.</text>
</comment>
<dbReference type="FunFam" id="3.40.50.2300:FF:000051">
    <property type="entry name" value="Two-component response regulator yehT"/>
    <property type="match status" value="1"/>
</dbReference>
<dbReference type="InterPro" id="IPR011006">
    <property type="entry name" value="CheY-like_superfamily"/>
</dbReference>
<evidence type="ECO:0000313" key="5">
    <source>
        <dbReference type="Proteomes" id="UP001228636"/>
    </source>
</evidence>
<dbReference type="InterPro" id="IPR001789">
    <property type="entry name" value="Sig_transdc_resp-reg_receiver"/>
</dbReference>
<dbReference type="RefSeq" id="WP_261971874.1">
    <property type="nucleotide sequence ID" value="NZ_CP103460.1"/>
</dbReference>
<reference evidence="4 5" key="1">
    <citation type="journal article" date="2014" name="Int. J. Syst. Evol. Microbiol.">
        <title>Complete genome sequence of Corynebacterium casei LMG S-19264T (=DSM 44701T), isolated from a smear-ripened cheese.</title>
        <authorList>
            <consortium name="US DOE Joint Genome Institute (JGI-PGF)"/>
            <person name="Walter F."/>
            <person name="Albersmeier A."/>
            <person name="Kalinowski J."/>
            <person name="Ruckert C."/>
        </authorList>
    </citation>
    <scope>NUCLEOTIDE SEQUENCE [LARGE SCALE GENOMIC DNA]</scope>
    <source>
        <strain evidence="4 5">CECT 8670</strain>
    </source>
</reference>
<dbReference type="PROSITE" id="PS50930">
    <property type="entry name" value="HTH_LYTTR"/>
    <property type="match status" value="1"/>
</dbReference>
<dbReference type="Gene3D" id="3.40.50.2300">
    <property type="match status" value="1"/>
</dbReference>
<dbReference type="PANTHER" id="PTHR37299">
    <property type="entry name" value="TRANSCRIPTIONAL REGULATOR-RELATED"/>
    <property type="match status" value="1"/>
</dbReference>
<protein>
    <submittedName>
        <fullName evidence="4">LytTR family DNA-binding domain-containing protein</fullName>
    </submittedName>
</protein>
<keyword evidence="1" id="KW-0597">Phosphoprotein</keyword>
<dbReference type="PANTHER" id="PTHR37299:SF1">
    <property type="entry name" value="STAGE 0 SPORULATION PROTEIN A HOMOLOG"/>
    <property type="match status" value="1"/>
</dbReference>
<sequence>MNQINCVIVDDEPVARKILETFVAKIPNLTLVKSCKNAMEAFDVSNSHNIDLFFLDINMPDVSGLSLAKSINKKSKIIFTTAYREYAIDGFDLQAVDYLLKPIAFDRFLQAVNKFFETKVLVKPSVEVEETIEKNNYIFVRSDRKMVKVIFDEILYVESLSDYIKIYTKDNVLVTRETISNLEVKLPSQQFLRIHRSYIINLNKTDSYTNELVEIEKKAIPISRTYKENVLKKLTENSLK</sequence>
<dbReference type="EMBL" id="JAUFQH010000003">
    <property type="protein sequence ID" value="MDN3618656.1"/>
    <property type="molecule type" value="Genomic_DNA"/>
</dbReference>
<dbReference type="Pfam" id="PF00072">
    <property type="entry name" value="Response_reg"/>
    <property type="match status" value="1"/>
</dbReference>
<feature type="domain" description="HTH LytTR-type" evidence="3">
    <location>
        <begin position="138"/>
        <end position="204"/>
    </location>
</feature>
<dbReference type="SMART" id="SM00448">
    <property type="entry name" value="REC"/>
    <property type="match status" value="1"/>
</dbReference>
<dbReference type="PROSITE" id="PS50110">
    <property type="entry name" value="RESPONSE_REGULATORY"/>
    <property type="match status" value="1"/>
</dbReference>
<proteinExistence type="predicted"/>
<dbReference type="InterPro" id="IPR007492">
    <property type="entry name" value="LytTR_DNA-bd_dom"/>
</dbReference>
<dbReference type="InterPro" id="IPR046947">
    <property type="entry name" value="LytR-like"/>
</dbReference>
<organism evidence="4 5">
    <name type="scientific">Polaribacter sejongensis</name>
    <dbReference type="NCBI Taxonomy" id="985043"/>
    <lineage>
        <taxon>Bacteria</taxon>
        <taxon>Pseudomonadati</taxon>
        <taxon>Bacteroidota</taxon>
        <taxon>Flavobacteriia</taxon>
        <taxon>Flavobacteriales</taxon>
        <taxon>Flavobacteriaceae</taxon>
    </lineage>
</organism>
<evidence type="ECO:0000259" key="3">
    <source>
        <dbReference type="PROSITE" id="PS50930"/>
    </source>
</evidence>
<dbReference type="SUPFAM" id="SSF52172">
    <property type="entry name" value="CheY-like"/>
    <property type="match status" value="1"/>
</dbReference>
<dbReference type="Gene3D" id="2.40.50.1020">
    <property type="entry name" value="LytTr DNA-binding domain"/>
    <property type="match status" value="1"/>
</dbReference>
<feature type="modified residue" description="4-aspartylphosphate" evidence="1">
    <location>
        <position position="56"/>
    </location>
</feature>
<feature type="domain" description="Response regulatory" evidence="2">
    <location>
        <begin position="5"/>
        <end position="116"/>
    </location>
</feature>
<dbReference type="GO" id="GO:0003677">
    <property type="term" value="F:DNA binding"/>
    <property type="evidence" value="ECO:0007669"/>
    <property type="project" value="UniProtKB-KW"/>
</dbReference>
<accession>A0AAJ1VFH0</accession>
<evidence type="ECO:0000256" key="1">
    <source>
        <dbReference type="PROSITE-ProRule" id="PRU00169"/>
    </source>
</evidence>
<name>A0AAJ1VFH0_9FLAO</name>
<dbReference type="AlphaFoldDB" id="A0AAJ1VFH0"/>
<dbReference type="SMART" id="SM00850">
    <property type="entry name" value="LytTR"/>
    <property type="match status" value="1"/>
</dbReference>
<dbReference type="GO" id="GO:0000156">
    <property type="term" value="F:phosphorelay response regulator activity"/>
    <property type="evidence" value="ECO:0007669"/>
    <property type="project" value="InterPro"/>
</dbReference>
<evidence type="ECO:0000259" key="2">
    <source>
        <dbReference type="PROSITE" id="PS50110"/>
    </source>
</evidence>
<gene>
    <name evidence="4" type="ORF">QWY81_04190</name>
</gene>